<feature type="transmembrane region" description="Helical" evidence="9">
    <location>
        <begin position="145"/>
        <end position="165"/>
    </location>
</feature>
<comment type="catalytic activity">
    <reaction evidence="9">
        <text>L-threonine(in) + Na(+)(in) = L-threonine(out) + Na(+)(out)</text>
        <dbReference type="Rhea" id="RHEA:69999"/>
        <dbReference type="ChEBI" id="CHEBI:29101"/>
        <dbReference type="ChEBI" id="CHEBI:57926"/>
    </reaction>
</comment>
<dbReference type="Gene3D" id="1.10.3860.10">
    <property type="entry name" value="Sodium:dicarboxylate symporter"/>
    <property type="match status" value="1"/>
</dbReference>
<dbReference type="PANTHER" id="PTHR42865:SF8">
    <property type="entry name" value="SERINE_THREONINE TRANSPORTER SSTT"/>
    <property type="match status" value="1"/>
</dbReference>
<dbReference type="SUPFAM" id="SSF118215">
    <property type="entry name" value="Proton glutamate symport protein"/>
    <property type="match status" value="1"/>
</dbReference>
<organism evidence="10">
    <name type="scientific">Baileyella intestinalis</name>
    <dbReference type="NCBI Taxonomy" id="2606709"/>
    <lineage>
        <taxon>Bacteria</taxon>
        <taxon>Bacillati</taxon>
        <taxon>Bacillota</taxon>
        <taxon>Clostridia</taxon>
        <taxon>Peptostreptococcales</taxon>
        <taxon>Anaerovoracaceae</taxon>
        <taxon>Baileyella</taxon>
    </lineage>
</organism>
<feature type="transmembrane region" description="Helical" evidence="9">
    <location>
        <begin position="217"/>
        <end position="241"/>
    </location>
</feature>
<evidence type="ECO:0000256" key="6">
    <source>
        <dbReference type="ARBA" id="ARBA00022970"/>
    </source>
</evidence>
<dbReference type="InterPro" id="IPR023025">
    <property type="entry name" value="Ser_Thr_transp_SstT"/>
</dbReference>
<accession>A0A6A8MAW6</accession>
<comment type="catalytic activity">
    <reaction evidence="9">
        <text>L-serine(in) + Na(+)(in) = L-serine(out) + Na(+)(out)</text>
        <dbReference type="Rhea" id="RHEA:29575"/>
        <dbReference type="ChEBI" id="CHEBI:29101"/>
        <dbReference type="ChEBI" id="CHEBI:33384"/>
    </reaction>
</comment>
<dbReference type="InterPro" id="IPR036458">
    <property type="entry name" value="Na:dicarbo_symporter_sf"/>
</dbReference>
<evidence type="ECO:0000256" key="3">
    <source>
        <dbReference type="ARBA" id="ARBA00022475"/>
    </source>
</evidence>
<proteinExistence type="inferred from homology"/>
<dbReference type="GO" id="GO:0005886">
    <property type="term" value="C:plasma membrane"/>
    <property type="evidence" value="ECO:0007669"/>
    <property type="project" value="UniProtKB-SubCell"/>
</dbReference>
<comment type="caution">
    <text evidence="10">The sequence shown here is derived from an EMBL/GenBank/DDBJ whole genome shotgun (WGS) entry which is preliminary data.</text>
</comment>
<protein>
    <recommendedName>
        <fullName evidence="9">Serine/threonine transporter SstT</fullName>
    </recommendedName>
    <alternativeName>
        <fullName evidence="9">Na(+)/serine-threonine symporter</fullName>
    </alternativeName>
</protein>
<evidence type="ECO:0000256" key="7">
    <source>
        <dbReference type="ARBA" id="ARBA00022989"/>
    </source>
</evidence>
<keyword evidence="4 9" id="KW-0812">Transmembrane</keyword>
<evidence type="ECO:0000256" key="2">
    <source>
        <dbReference type="ARBA" id="ARBA00022448"/>
    </source>
</evidence>
<dbReference type="GO" id="GO:0015293">
    <property type="term" value="F:symporter activity"/>
    <property type="evidence" value="ECO:0007669"/>
    <property type="project" value="UniProtKB-UniRule"/>
</dbReference>
<feature type="transmembrane region" description="Helical" evidence="9">
    <location>
        <begin position="186"/>
        <end position="211"/>
    </location>
</feature>
<keyword evidence="3 9" id="KW-1003">Cell membrane</keyword>
<evidence type="ECO:0000256" key="4">
    <source>
        <dbReference type="ARBA" id="ARBA00022692"/>
    </source>
</evidence>
<dbReference type="EMBL" id="VUNB01000004">
    <property type="protein sequence ID" value="MST68994.1"/>
    <property type="molecule type" value="Genomic_DNA"/>
</dbReference>
<keyword evidence="5 9" id="KW-0769">Symport</keyword>
<comment type="subcellular location">
    <subcellularLocation>
        <location evidence="9">Cell membrane</location>
        <topology evidence="9">Multi-pass membrane protein</topology>
    </subcellularLocation>
    <subcellularLocation>
        <location evidence="1">Membrane</location>
        <topology evidence="1">Multi-pass membrane protein</topology>
    </subcellularLocation>
</comment>
<evidence type="ECO:0000256" key="5">
    <source>
        <dbReference type="ARBA" id="ARBA00022847"/>
    </source>
</evidence>
<dbReference type="PANTHER" id="PTHR42865">
    <property type="entry name" value="PROTON/GLUTAMATE-ASPARTATE SYMPORTER"/>
    <property type="match status" value="1"/>
</dbReference>
<keyword evidence="2 9" id="KW-0813">Transport</keyword>
<dbReference type="GO" id="GO:0015826">
    <property type="term" value="P:threonine transport"/>
    <property type="evidence" value="ECO:0007669"/>
    <property type="project" value="InterPro"/>
</dbReference>
<sequence>MSVLKGIVKKYNDTSLIVRIVIGLIIGAALGVAVPGAKGLSVFGDMFVGALKAVAPILVFVLVIASLCQSSSKLDRRFGLVIVLYLAGTTLGGVTAVVGSSIFPQTITFAKAAASETNPPSGFAEVFHNLLMNLVDNPVSALVNANYLGILAWAVILGLALKIYAADSTRRFMSDLSDAVSQAVRWVINLAPFGIMGLMFTNVSSNGLAIFKDYGSLLLLLIGCMFFAVLIVNPLLCFIILRRNPYPLLMRCLKESAVMAFFTRSSAANIPVNLKLCEKLGLDEDMYTVSIPLGATINMNGAAITIAVMTMAACHTLHIQVDIASSVVLCVLAALSAAGASGVAGGSLMLIPMACSLFGISNDLAMQVVGVGFIVGVIQDSLETALNSSGDVFWTATAEYKTWMRQGKELPTFLGGSRQVGI</sequence>
<keyword evidence="7 9" id="KW-1133">Transmembrane helix</keyword>
<reference evidence="10" key="1">
    <citation type="submission" date="2019-09" db="EMBL/GenBank/DDBJ databases">
        <title>In-depth cultivation of the pig gut microbiome towards novel bacterial diversity and tailored functional studies.</title>
        <authorList>
            <person name="Wylensek D."/>
            <person name="Hitch T.C.A."/>
            <person name="Clavel T."/>
        </authorList>
    </citation>
    <scope>NUCLEOTIDE SEQUENCE</scope>
    <source>
        <strain evidence="10">RF-744-FAT-WT-3</strain>
    </source>
</reference>
<feature type="transmembrane region" description="Helical" evidence="9">
    <location>
        <begin position="80"/>
        <end position="103"/>
    </location>
</feature>
<comment type="function">
    <text evidence="9">Involved in the import of serine and threonine into the cell, with the concomitant import of sodium (symport system).</text>
</comment>
<feature type="transmembrane region" description="Helical" evidence="9">
    <location>
        <begin position="16"/>
        <end position="34"/>
    </location>
</feature>
<evidence type="ECO:0000256" key="8">
    <source>
        <dbReference type="ARBA" id="ARBA00023136"/>
    </source>
</evidence>
<keyword evidence="6 9" id="KW-0029">Amino-acid transport</keyword>
<dbReference type="InterPro" id="IPR001991">
    <property type="entry name" value="Na-dicarboxylate_symporter"/>
</dbReference>
<dbReference type="Pfam" id="PF00375">
    <property type="entry name" value="SDF"/>
    <property type="match status" value="1"/>
</dbReference>
<gene>
    <name evidence="9 10" type="primary">sstT</name>
    <name evidence="10" type="ORF">FYJ66_05240</name>
</gene>
<keyword evidence="8 9" id="KW-0472">Membrane</keyword>
<name>A0A6A8MAW6_9FIRM</name>
<dbReference type="HAMAP" id="MF_01582">
    <property type="entry name" value="Ser_Thr_transp_SstT"/>
    <property type="match status" value="1"/>
</dbReference>
<evidence type="ECO:0000313" key="10">
    <source>
        <dbReference type="EMBL" id="MST68994.1"/>
    </source>
</evidence>
<comment type="similarity">
    <text evidence="9">Belongs to the dicarboxylate/amino acid:cation symporter (DAACS) (TC 2.A.23) family.</text>
</comment>
<feature type="transmembrane region" description="Helical" evidence="9">
    <location>
        <begin position="327"/>
        <end position="351"/>
    </location>
</feature>
<feature type="transmembrane region" description="Helical" evidence="9">
    <location>
        <begin position="46"/>
        <end position="68"/>
    </location>
</feature>
<dbReference type="RefSeq" id="WP_154572469.1">
    <property type="nucleotide sequence ID" value="NZ_DBEZJY010000029.1"/>
</dbReference>
<dbReference type="GO" id="GO:0015171">
    <property type="term" value="F:amino acid transmembrane transporter activity"/>
    <property type="evidence" value="ECO:0007669"/>
    <property type="project" value="UniProtKB-UniRule"/>
</dbReference>
<evidence type="ECO:0000256" key="9">
    <source>
        <dbReference type="HAMAP-Rule" id="MF_01582"/>
    </source>
</evidence>
<dbReference type="NCBIfam" id="NF010151">
    <property type="entry name" value="PRK13628.1"/>
    <property type="match status" value="1"/>
</dbReference>
<feature type="transmembrane region" description="Helical" evidence="9">
    <location>
        <begin position="357"/>
        <end position="378"/>
    </location>
</feature>
<dbReference type="AlphaFoldDB" id="A0A6A8MAW6"/>
<dbReference type="PRINTS" id="PR00173">
    <property type="entry name" value="EDTRNSPORT"/>
</dbReference>
<dbReference type="GO" id="GO:0032329">
    <property type="term" value="P:serine transport"/>
    <property type="evidence" value="ECO:0007669"/>
    <property type="project" value="InterPro"/>
</dbReference>
<evidence type="ECO:0000256" key="1">
    <source>
        <dbReference type="ARBA" id="ARBA00004141"/>
    </source>
</evidence>